<organism evidence="2 3">
    <name type="scientific">Sediminicola luteus</name>
    <dbReference type="NCBI Taxonomy" id="319238"/>
    <lineage>
        <taxon>Bacteria</taxon>
        <taxon>Pseudomonadati</taxon>
        <taxon>Bacteroidota</taxon>
        <taxon>Flavobacteriia</taxon>
        <taxon>Flavobacteriales</taxon>
        <taxon>Flavobacteriaceae</taxon>
        <taxon>Sediminicola</taxon>
    </lineage>
</organism>
<keyword evidence="3" id="KW-1185">Reference proteome</keyword>
<evidence type="ECO:0000256" key="1">
    <source>
        <dbReference type="SAM" id="MobiDB-lite"/>
    </source>
</evidence>
<reference evidence="2 3" key="1">
    <citation type="submission" date="2024-07" db="EMBL/GenBank/DDBJ databases">
        <title>The genome sequence of type strain Sediminicola luteus GDMCC 1.2596T.</title>
        <authorList>
            <person name="Liu Y."/>
        </authorList>
    </citation>
    <scope>NUCLEOTIDE SEQUENCE [LARGE SCALE GENOMIC DNA]</scope>
    <source>
        <strain evidence="2 3">GDMCC 1.2596</strain>
    </source>
</reference>
<name>A0ABV2TWX4_9FLAO</name>
<feature type="compositionally biased region" description="Polar residues" evidence="1">
    <location>
        <begin position="31"/>
        <end position="47"/>
    </location>
</feature>
<proteinExistence type="predicted"/>
<gene>
    <name evidence="2" type="ORF">ABXZ32_10270</name>
</gene>
<comment type="caution">
    <text evidence="2">The sequence shown here is derived from an EMBL/GenBank/DDBJ whole genome shotgun (WGS) entry which is preliminary data.</text>
</comment>
<accession>A0ABV2TWX4</accession>
<evidence type="ECO:0000313" key="3">
    <source>
        <dbReference type="Proteomes" id="UP001549773"/>
    </source>
</evidence>
<evidence type="ECO:0000313" key="2">
    <source>
        <dbReference type="EMBL" id="MET7029783.1"/>
    </source>
</evidence>
<sequence>MEHTKNRLLHCVRNDGRFKGHCERNRGERGNLTNGTRNEQIASLRSQ</sequence>
<dbReference type="EMBL" id="JBEWYP010000005">
    <property type="protein sequence ID" value="MET7029783.1"/>
    <property type="molecule type" value="Genomic_DNA"/>
</dbReference>
<dbReference type="Proteomes" id="UP001549773">
    <property type="component" value="Unassembled WGS sequence"/>
</dbReference>
<feature type="region of interest" description="Disordered" evidence="1">
    <location>
        <begin position="22"/>
        <end position="47"/>
    </location>
</feature>
<protein>
    <submittedName>
        <fullName evidence="2">Uncharacterized protein</fullName>
    </submittedName>
</protein>